<dbReference type="RefSeq" id="WP_011675387.1">
    <property type="nucleotide sequence ID" value="NZ_AZSI01000048.1"/>
</dbReference>
<name>A0A084AAU0_LACLC</name>
<evidence type="ECO:0000313" key="8">
    <source>
        <dbReference type="Proteomes" id="UP000028401"/>
    </source>
</evidence>
<accession>A0A084AAU0</accession>
<dbReference type="Gene3D" id="3.40.50.1980">
    <property type="entry name" value="Nitrogenase molybdenum iron protein domain"/>
    <property type="match status" value="2"/>
</dbReference>
<comment type="subcellular location">
    <subcellularLocation>
        <location evidence="1">Cell envelope</location>
    </subcellularLocation>
</comment>
<dbReference type="PANTHER" id="PTHR30532:SF26">
    <property type="entry name" value="IRON(3+)-HYDROXAMATE-BINDING PROTEIN FHUD"/>
    <property type="match status" value="1"/>
</dbReference>
<comment type="similarity">
    <text evidence="2">Belongs to the bacterial solute-binding protein 8 family.</text>
</comment>
<dbReference type="AlphaFoldDB" id="A0A084AAU0"/>
<dbReference type="PROSITE" id="PS50983">
    <property type="entry name" value="FE_B12_PBP"/>
    <property type="match status" value="1"/>
</dbReference>
<reference evidence="7 8" key="1">
    <citation type="submission" date="2014-06" db="EMBL/GenBank/DDBJ databases">
        <title>Draft genome sequence of the putrescine producing strain Lactococcus lactis subsp cremoris GE214.</title>
        <authorList>
            <person name="Ladero V."/>
            <person name="Linares D.M."/>
            <person name="del Rio B."/>
            <person name="Mayo B."/>
            <person name="Martin M.C."/>
            <person name="Fernandez M."/>
            <person name="Alvarez M.A."/>
        </authorList>
    </citation>
    <scope>NUCLEOTIDE SEQUENCE [LARGE SCALE GENOMIC DNA]</scope>
    <source>
        <strain evidence="7 8">GE214</strain>
    </source>
</reference>
<dbReference type="PATRIC" id="fig|1415168.3.peg.1654"/>
<evidence type="ECO:0000256" key="2">
    <source>
        <dbReference type="ARBA" id="ARBA00008814"/>
    </source>
</evidence>
<dbReference type="SUPFAM" id="SSF53807">
    <property type="entry name" value="Helical backbone' metal receptor"/>
    <property type="match status" value="1"/>
</dbReference>
<dbReference type="PROSITE" id="PS51257">
    <property type="entry name" value="PROKAR_LIPOPROTEIN"/>
    <property type="match status" value="1"/>
</dbReference>
<evidence type="ECO:0000256" key="5">
    <source>
        <dbReference type="SAM" id="SignalP"/>
    </source>
</evidence>
<gene>
    <name evidence="7" type="ORF">U725_01582</name>
</gene>
<dbReference type="PANTHER" id="PTHR30532">
    <property type="entry name" value="IRON III DICITRATE-BINDING PERIPLASMIC PROTEIN"/>
    <property type="match status" value="1"/>
</dbReference>
<evidence type="ECO:0000256" key="1">
    <source>
        <dbReference type="ARBA" id="ARBA00004196"/>
    </source>
</evidence>
<evidence type="ECO:0000313" key="7">
    <source>
        <dbReference type="EMBL" id="KEY62419.1"/>
    </source>
</evidence>
<protein>
    <submittedName>
        <fullName evidence="7">ABC-type Fe3+-hydroxamate transport system, periplasmic component</fullName>
    </submittedName>
</protein>
<evidence type="ECO:0000256" key="4">
    <source>
        <dbReference type="ARBA" id="ARBA00022729"/>
    </source>
</evidence>
<proteinExistence type="inferred from homology"/>
<dbReference type="Proteomes" id="UP000028401">
    <property type="component" value="Unassembled WGS sequence"/>
</dbReference>
<dbReference type="InterPro" id="IPR002491">
    <property type="entry name" value="ABC_transptr_periplasmic_BD"/>
</dbReference>
<evidence type="ECO:0000259" key="6">
    <source>
        <dbReference type="PROSITE" id="PS50983"/>
    </source>
</evidence>
<dbReference type="EMBL" id="AZSI01000048">
    <property type="protein sequence ID" value="KEY62419.1"/>
    <property type="molecule type" value="Genomic_DNA"/>
</dbReference>
<dbReference type="GO" id="GO:0030288">
    <property type="term" value="C:outer membrane-bounded periplasmic space"/>
    <property type="evidence" value="ECO:0007669"/>
    <property type="project" value="TreeGrafter"/>
</dbReference>
<feature type="signal peptide" evidence="5">
    <location>
        <begin position="1"/>
        <end position="18"/>
    </location>
</feature>
<dbReference type="Pfam" id="PF01497">
    <property type="entry name" value="Peripla_BP_2"/>
    <property type="match status" value="1"/>
</dbReference>
<comment type="caution">
    <text evidence="7">The sequence shown here is derived from an EMBL/GenBank/DDBJ whole genome shotgun (WGS) entry which is preliminary data.</text>
</comment>
<keyword evidence="4 5" id="KW-0732">Signal</keyword>
<feature type="chain" id="PRO_5038857359" evidence="5">
    <location>
        <begin position="19"/>
        <end position="313"/>
    </location>
</feature>
<dbReference type="GO" id="GO:1901678">
    <property type="term" value="P:iron coordination entity transport"/>
    <property type="evidence" value="ECO:0007669"/>
    <property type="project" value="UniProtKB-ARBA"/>
</dbReference>
<evidence type="ECO:0000256" key="3">
    <source>
        <dbReference type="ARBA" id="ARBA00022448"/>
    </source>
</evidence>
<feature type="domain" description="Fe/B12 periplasmic-binding" evidence="6">
    <location>
        <begin position="51"/>
        <end position="312"/>
    </location>
</feature>
<keyword evidence="3" id="KW-0813">Transport</keyword>
<dbReference type="CDD" id="cd01138">
    <property type="entry name" value="FeuA"/>
    <property type="match status" value="1"/>
</dbReference>
<organism evidence="7 8">
    <name type="scientific">Lactococcus cremoris subsp. cremoris GE214</name>
    <dbReference type="NCBI Taxonomy" id="1415168"/>
    <lineage>
        <taxon>Bacteria</taxon>
        <taxon>Bacillati</taxon>
        <taxon>Bacillota</taxon>
        <taxon>Bacilli</taxon>
        <taxon>Lactobacillales</taxon>
        <taxon>Streptococcaceae</taxon>
        <taxon>Lactococcus</taxon>
        <taxon>Lactococcus cremoris subsp. cremoris</taxon>
    </lineage>
</organism>
<sequence length="313" mass="34439">MKKVLTTLIAAGALLTLAACSPNSSSKKSTSSEDKVTFHALNGDVKVPKDPKRIAVQNYPDEVASLGANVVGTDSWAFPNTFLSKEQKKNMVDLGAPKFNMEKLIAQNPDLIITVDKDQVADYQKVAPTVLVNYKDLSGMNKSLDYFAKLLNREDEKASFLKNFKKEADKQKEKLAKVDVKPAKNTISLLELQGDKVYAFGDNFARGGQALTTGLGFKESSKMSELSKGVGYAEVNTESLGEFDADYIFIDFAEKDKEQYAALKNNPAWQNLKAVKEGHVITMDYDKVYFFGGPTAAKKELSLYTDAIIKATK</sequence>
<dbReference type="InterPro" id="IPR051313">
    <property type="entry name" value="Bact_iron-sidero_bind"/>
</dbReference>